<gene>
    <name evidence="1" type="ORF">PN36_10040</name>
</gene>
<dbReference type="Proteomes" id="UP000030428">
    <property type="component" value="Unassembled WGS sequence"/>
</dbReference>
<dbReference type="EMBL" id="JSZA02000030">
    <property type="protein sequence ID" value="TGO03266.1"/>
    <property type="molecule type" value="Genomic_DNA"/>
</dbReference>
<dbReference type="Pfam" id="PF04365">
    <property type="entry name" value="BrnT_toxin"/>
    <property type="match status" value="1"/>
</dbReference>
<protein>
    <recommendedName>
        <fullName evidence="3">BrnT family toxin</fullName>
    </recommendedName>
</protein>
<dbReference type="InterPro" id="IPR038573">
    <property type="entry name" value="BrnT_sf"/>
</dbReference>
<reference evidence="1 2" key="1">
    <citation type="journal article" date="2016" name="Front. Microbiol.">
        <title>Single-Cell (Meta-)Genomics of a Dimorphic Candidatus Thiomargarita nelsonii Reveals Genomic Plasticity.</title>
        <authorList>
            <person name="Flood B.E."/>
            <person name="Fliss P."/>
            <person name="Jones D.S."/>
            <person name="Dick G.J."/>
            <person name="Jain S."/>
            <person name="Kaster A.K."/>
            <person name="Winkel M."/>
            <person name="Mussmann M."/>
            <person name="Bailey J."/>
        </authorList>
    </citation>
    <scope>NUCLEOTIDE SEQUENCE [LARGE SCALE GENOMIC DNA]</scope>
    <source>
        <strain evidence="1">Hydrate Ridge</strain>
    </source>
</reference>
<name>A0A4E0RJU4_9GAMM</name>
<evidence type="ECO:0000313" key="1">
    <source>
        <dbReference type="EMBL" id="TGO03266.1"/>
    </source>
</evidence>
<accession>A0A4E0RJU4</accession>
<sequence>MITWDDKKRQINIKKHGIDFASCSAIFDSQMITKEDDREAYGEQRLQSLAMFGDRVMFMVWVEKLHGPHIISIREATKHEQRYYFKNIGF</sequence>
<dbReference type="AlphaFoldDB" id="A0A4E0RJU4"/>
<organism evidence="1 2">
    <name type="scientific">Candidatus Thiomargarita nelsonii</name>
    <dbReference type="NCBI Taxonomy" id="1003181"/>
    <lineage>
        <taxon>Bacteria</taxon>
        <taxon>Pseudomonadati</taxon>
        <taxon>Pseudomonadota</taxon>
        <taxon>Gammaproteobacteria</taxon>
        <taxon>Thiotrichales</taxon>
        <taxon>Thiotrichaceae</taxon>
        <taxon>Thiomargarita</taxon>
    </lineage>
</organism>
<dbReference type="Gene3D" id="3.10.450.530">
    <property type="entry name" value="Ribonuclease toxin, BrnT, of type II toxin-antitoxin system"/>
    <property type="match status" value="1"/>
</dbReference>
<evidence type="ECO:0000313" key="2">
    <source>
        <dbReference type="Proteomes" id="UP000030428"/>
    </source>
</evidence>
<dbReference type="InterPro" id="IPR007460">
    <property type="entry name" value="BrnT_toxin"/>
</dbReference>
<comment type="caution">
    <text evidence="1">The sequence shown here is derived from an EMBL/GenBank/DDBJ whole genome shotgun (WGS) entry which is preliminary data.</text>
</comment>
<evidence type="ECO:0008006" key="3">
    <source>
        <dbReference type="Google" id="ProtNLM"/>
    </source>
</evidence>
<proteinExistence type="predicted"/>
<keyword evidence="2" id="KW-1185">Reference proteome</keyword>